<reference evidence="2 3" key="1">
    <citation type="journal article" date="2018" name="Sci. Data">
        <title>The draft genome sequence of cork oak.</title>
        <authorList>
            <person name="Ramos A.M."/>
            <person name="Usie A."/>
            <person name="Barbosa P."/>
            <person name="Barros P.M."/>
            <person name="Capote T."/>
            <person name="Chaves I."/>
            <person name="Simoes F."/>
            <person name="Abreu I."/>
            <person name="Carrasquinho I."/>
            <person name="Faro C."/>
            <person name="Guimaraes J.B."/>
            <person name="Mendonca D."/>
            <person name="Nobrega F."/>
            <person name="Rodrigues L."/>
            <person name="Saibo N.J.M."/>
            <person name="Varela M.C."/>
            <person name="Egas C."/>
            <person name="Matos J."/>
            <person name="Miguel C.M."/>
            <person name="Oliveira M.M."/>
            <person name="Ricardo C.P."/>
            <person name="Goncalves S."/>
        </authorList>
    </citation>
    <scope>NUCLEOTIDE SEQUENCE [LARGE SCALE GENOMIC DNA]</scope>
    <source>
        <strain evidence="3">cv. HL8</strain>
    </source>
</reference>
<accession>A0AAW0KZ50</accession>
<dbReference type="Proteomes" id="UP000237347">
    <property type="component" value="Unassembled WGS sequence"/>
</dbReference>
<dbReference type="AlphaFoldDB" id="A0AAW0KZ50"/>
<dbReference type="PANTHER" id="PTHR33623:SF5">
    <property type="entry name" value="HISTONE-LYSINE N-METHYLTRANSFERASE SETD1B-LIKE PROTEIN"/>
    <property type="match status" value="1"/>
</dbReference>
<gene>
    <name evidence="2" type="ORF">CFP56_012704</name>
</gene>
<dbReference type="PANTHER" id="PTHR33623">
    <property type="entry name" value="OS04G0572500 PROTEIN"/>
    <property type="match status" value="1"/>
</dbReference>
<evidence type="ECO:0000313" key="2">
    <source>
        <dbReference type="EMBL" id="KAK7843306.1"/>
    </source>
</evidence>
<dbReference type="EMBL" id="PKMF04000206">
    <property type="protein sequence ID" value="KAK7843306.1"/>
    <property type="molecule type" value="Genomic_DNA"/>
</dbReference>
<comment type="caution">
    <text evidence="2">The sequence shown here is derived from an EMBL/GenBank/DDBJ whole genome shotgun (WGS) entry which is preliminary data.</text>
</comment>
<evidence type="ECO:0000313" key="3">
    <source>
        <dbReference type="Proteomes" id="UP000237347"/>
    </source>
</evidence>
<name>A0AAW0KZ50_QUESU</name>
<evidence type="ECO:0000256" key="1">
    <source>
        <dbReference type="SAM" id="MobiDB-lite"/>
    </source>
</evidence>
<feature type="region of interest" description="Disordered" evidence="1">
    <location>
        <begin position="303"/>
        <end position="327"/>
    </location>
</feature>
<organism evidence="2 3">
    <name type="scientific">Quercus suber</name>
    <name type="common">Cork oak</name>
    <dbReference type="NCBI Taxonomy" id="58331"/>
    <lineage>
        <taxon>Eukaryota</taxon>
        <taxon>Viridiplantae</taxon>
        <taxon>Streptophyta</taxon>
        <taxon>Embryophyta</taxon>
        <taxon>Tracheophyta</taxon>
        <taxon>Spermatophyta</taxon>
        <taxon>Magnoliopsida</taxon>
        <taxon>eudicotyledons</taxon>
        <taxon>Gunneridae</taxon>
        <taxon>Pentapetalae</taxon>
        <taxon>rosids</taxon>
        <taxon>fabids</taxon>
        <taxon>Fagales</taxon>
        <taxon>Fagaceae</taxon>
        <taxon>Quercus</taxon>
    </lineage>
</organism>
<sequence>MVLRLFHLLVKKKLVSVPDSDDGSKVLITRATERRQEPFQLKNYIADRRCQLKSSSPKTHLQVKKRKPISETPSFPGNFCKNACFFTFQDSPDLRKPKSPLFEFSSPAKSPCRTPNAIFLHIPARTAALLLDAALRIQKHSSSSSASASKSKTQNKNYGFGLFGSILKRLTNRSKKREIESGDGVKVVSVKDILRWDSSGVGHRKSSSNESMKMQTEMVALQDNKSASSELSLSHSCSCNGRPSSAVWSESNEDKSLDLDSSISSQSVDLEVIEFLTKQRPETDFACCDKHFCESPFRFVLQRSPSSSSGRRTPEFQSPAASPSRHKNEVCHYAFF</sequence>
<keyword evidence="3" id="KW-1185">Reference proteome</keyword>
<proteinExistence type="predicted"/>
<protein>
    <submittedName>
        <fullName evidence="2">Uncharacterized protein</fullName>
    </submittedName>
</protein>